<dbReference type="EC" id="1.17.4.1" evidence="11"/>
<evidence type="ECO:0000259" key="12">
    <source>
        <dbReference type="Pfam" id="PF00317"/>
    </source>
</evidence>
<evidence type="ECO:0000256" key="4">
    <source>
        <dbReference type="ARBA" id="ARBA00022634"/>
    </source>
</evidence>
<evidence type="ECO:0000313" key="15">
    <source>
        <dbReference type="Proteomes" id="UP000005778"/>
    </source>
</evidence>
<evidence type="ECO:0000256" key="2">
    <source>
        <dbReference type="ARBA" id="ARBA00007405"/>
    </source>
</evidence>
<comment type="catalytic activity">
    <reaction evidence="10 11">
        <text>a 2'-deoxyribonucleoside 5'-diphosphate + [thioredoxin]-disulfide + H2O = a ribonucleoside 5'-diphosphate + [thioredoxin]-dithiol</text>
        <dbReference type="Rhea" id="RHEA:23252"/>
        <dbReference type="Rhea" id="RHEA-COMP:10698"/>
        <dbReference type="Rhea" id="RHEA-COMP:10700"/>
        <dbReference type="ChEBI" id="CHEBI:15377"/>
        <dbReference type="ChEBI" id="CHEBI:29950"/>
        <dbReference type="ChEBI" id="CHEBI:50058"/>
        <dbReference type="ChEBI" id="CHEBI:57930"/>
        <dbReference type="ChEBI" id="CHEBI:73316"/>
        <dbReference type="EC" id="1.17.4.1"/>
    </reaction>
</comment>
<dbReference type="eggNOG" id="COG0209">
    <property type="taxonomic scope" value="Bacteria"/>
</dbReference>
<keyword evidence="15" id="KW-1185">Reference proteome</keyword>
<dbReference type="HOGENOM" id="CLU_000404_2_3_7"/>
<dbReference type="GO" id="GO:0005524">
    <property type="term" value="F:ATP binding"/>
    <property type="evidence" value="ECO:0007669"/>
    <property type="project" value="InterPro"/>
</dbReference>
<dbReference type="EMBL" id="CM001488">
    <property type="protein sequence ID" value="EIM63676.1"/>
    <property type="molecule type" value="Genomic_DNA"/>
</dbReference>
<dbReference type="SUPFAM" id="SSF48168">
    <property type="entry name" value="R1 subunit of ribonucleotide reductase, N-terminal domain"/>
    <property type="match status" value="1"/>
</dbReference>
<organism evidence="14 15">
    <name type="scientific">Desulfobacter postgatei 2ac9</name>
    <dbReference type="NCBI Taxonomy" id="879212"/>
    <lineage>
        <taxon>Bacteria</taxon>
        <taxon>Pseudomonadati</taxon>
        <taxon>Thermodesulfobacteriota</taxon>
        <taxon>Desulfobacteria</taxon>
        <taxon>Desulfobacterales</taxon>
        <taxon>Desulfobacteraceae</taxon>
        <taxon>Desulfobacter</taxon>
    </lineage>
</organism>
<keyword evidence="8" id="KW-1015">Disulfide bond</keyword>
<dbReference type="InterPro" id="IPR050862">
    <property type="entry name" value="RdRp_reductase_class-2"/>
</dbReference>
<dbReference type="CDD" id="cd02888">
    <property type="entry name" value="RNR_II_dimer"/>
    <property type="match status" value="1"/>
</dbReference>
<dbReference type="STRING" id="879212.DespoDRAFT_01759"/>
<dbReference type="RefSeq" id="WP_004072915.1">
    <property type="nucleotide sequence ID" value="NZ_CM001488.1"/>
</dbReference>
<dbReference type="GO" id="GO:0009263">
    <property type="term" value="P:deoxyribonucleotide biosynthetic process"/>
    <property type="evidence" value="ECO:0007669"/>
    <property type="project" value="UniProtKB-KW"/>
</dbReference>
<keyword evidence="5 11" id="KW-0547">Nucleotide-binding</keyword>
<keyword evidence="9 11" id="KW-0170">Cobalt</keyword>
<dbReference type="InterPro" id="IPR013344">
    <property type="entry name" value="RNR_NrdJ/NrdZ"/>
</dbReference>
<dbReference type="UniPathway" id="UPA00326"/>
<dbReference type="GO" id="GO:0071897">
    <property type="term" value="P:DNA biosynthetic process"/>
    <property type="evidence" value="ECO:0007669"/>
    <property type="project" value="UniProtKB-KW"/>
</dbReference>
<evidence type="ECO:0000256" key="3">
    <source>
        <dbReference type="ARBA" id="ARBA00022628"/>
    </source>
</evidence>
<evidence type="ECO:0000259" key="13">
    <source>
        <dbReference type="Pfam" id="PF02867"/>
    </source>
</evidence>
<feature type="domain" description="Ribonucleotide reductase large subunit N-terminal" evidence="12">
    <location>
        <begin position="13"/>
        <end position="93"/>
    </location>
</feature>
<keyword evidence="3 11" id="KW-0846">Cobalamin</keyword>
<accession>I5B2G3</accession>
<gene>
    <name evidence="14" type="ORF">DespoDRAFT_01759</name>
</gene>
<evidence type="ECO:0000256" key="8">
    <source>
        <dbReference type="ARBA" id="ARBA00023157"/>
    </source>
</evidence>
<comment type="function">
    <text evidence="11">Catalyzes the reduction of ribonucleotides to deoxyribonucleotides. May function to provide a pool of deoxyribonucleotide precursors for DNA repair during oxygen limitation and/or for immediate growth after restoration of oxygen.</text>
</comment>
<keyword evidence="4 11" id="KW-0237">DNA synthesis</keyword>
<reference evidence="14 15" key="2">
    <citation type="submission" date="2012-02" db="EMBL/GenBank/DDBJ databases">
        <title>Improved High-Quality Draft sequence of Desulfobacter postgatei 2ac9.</title>
        <authorList>
            <consortium name="US DOE Joint Genome Institute"/>
            <person name="Lucas S."/>
            <person name="Han J."/>
            <person name="Lapidus A."/>
            <person name="Cheng J.-F."/>
            <person name="Goodwin L."/>
            <person name="Pitluck S."/>
            <person name="Peters L."/>
            <person name="Ovchinnikova G."/>
            <person name="Held B."/>
            <person name="Detter J.C."/>
            <person name="Han C."/>
            <person name="Tapia R."/>
            <person name="Land M."/>
            <person name="Hauser L."/>
            <person name="Kyrpides N."/>
            <person name="Ivanova N."/>
            <person name="Pagani I."/>
            <person name="Orellana R."/>
            <person name="Lovley D."/>
            <person name="Woyke T."/>
        </authorList>
    </citation>
    <scope>NUCLEOTIDE SEQUENCE [LARGE SCALE GENOMIC DNA]</scope>
    <source>
        <strain evidence="14 15">2ac9</strain>
    </source>
</reference>
<comment type="cofactor">
    <cofactor evidence="1 11">
        <name>adenosylcob(III)alamin</name>
        <dbReference type="ChEBI" id="CHEBI:18408"/>
    </cofactor>
</comment>
<evidence type="ECO:0000256" key="11">
    <source>
        <dbReference type="RuleBase" id="RU364064"/>
    </source>
</evidence>
<dbReference type="InterPro" id="IPR008926">
    <property type="entry name" value="RNR_R1-su_N"/>
</dbReference>
<dbReference type="AlphaFoldDB" id="I5B2G3"/>
<evidence type="ECO:0000313" key="14">
    <source>
        <dbReference type="EMBL" id="EIM63676.1"/>
    </source>
</evidence>
<keyword evidence="7" id="KW-0215">Deoxyribonucleotide synthesis</keyword>
<dbReference type="GO" id="GO:0031419">
    <property type="term" value="F:cobalamin binding"/>
    <property type="evidence" value="ECO:0007669"/>
    <property type="project" value="UniProtKB-KW"/>
</dbReference>
<dbReference type="Pfam" id="PF00317">
    <property type="entry name" value="Ribonuc_red_lgN"/>
    <property type="match status" value="1"/>
</dbReference>
<evidence type="ECO:0000256" key="7">
    <source>
        <dbReference type="ARBA" id="ARBA00023116"/>
    </source>
</evidence>
<dbReference type="SUPFAM" id="SSF51998">
    <property type="entry name" value="PFL-like glycyl radical enzymes"/>
    <property type="match status" value="1"/>
</dbReference>
<keyword evidence="6 11" id="KW-0560">Oxidoreductase</keyword>
<evidence type="ECO:0000256" key="1">
    <source>
        <dbReference type="ARBA" id="ARBA00001922"/>
    </source>
</evidence>
<feature type="domain" description="Ribonucleotide reductase large subunit C-terminal" evidence="13">
    <location>
        <begin position="417"/>
        <end position="538"/>
    </location>
</feature>
<proteinExistence type="inferred from homology"/>
<dbReference type="GO" id="GO:0004748">
    <property type="term" value="F:ribonucleoside-diphosphate reductase activity, thioredoxin disulfide as acceptor"/>
    <property type="evidence" value="ECO:0007669"/>
    <property type="project" value="UniProtKB-EC"/>
</dbReference>
<dbReference type="Gene3D" id="3.20.70.20">
    <property type="match status" value="1"/>
</dbReference>
<dbReference type="OrthoDB" id="9762933at2"/>
<evidence type="ECO:0000256" key="5">
    <source>
        <dbReference type="ARBA" id="ARBA00022741"/>
    </source>
</evidence>
<dbReference type="NCBIfam" id="TIGR02504">
    <property type="entry name" value="NrdJ_Z"/>
    <property type="match status" value="1"/>
</dbReference>
<protein>
    <recommendedName>
        <fullName evidence="11">Vitamin B12-dependent ribonucleotide reductase</fullName>
        <ecNumber evidence="11">1.17.4.1</ecNumber>
    </recommendedName>
</protein>
<dbReference type="Pfam" id="PF02867">
    <property type="entry name" value="Ribonuc_red_lgC"/>
    <property type="match status" value="2"/>
</dbReference>
<reference evidence="14 15" key="1">
    <citation type="submission" date="2011-09" db="EMBL/GenBank/DDBJ databases">
        <authorList>
            <consortium name="US DOE Joint Genome Institute (JGI-PGF)"/>
            <person name="Lucas S."/>
            <person name="Han J."/>
            <person name="Lapidus A."/>
            <person name="Cheng J.-F."/>
            <person name="Goodwin L."/>
            <person name="Pitluck S."/>
            <person name="Peters L."/>
            <person name="Land M.L."/>
            <person name="Hauser L."/>
            <person name="Orellana R."/>
            <person name="Lovley D."/>
            <person name="Woyke T.J."/>
        </authorList>
    </citation>
    <scope>NUCLEOTIDE SEQUENCE [LARGE SCALE GENOMIC DNA]</scope>
    <source>
        <strain evidence="14 15">2ac9</strain>
    </source>
</reference>
<comment type="similarity">
    <text evidence="2 11">Belongs to the ribonucleoside diphosphate reductase class-2 family.</text>
</comment>
<feature type="domain" description="Ribonucleotide reductase large subunit C-terminal" evidence="13">
    <location>
        <begin position="96"/>
        <end position="407"/>
    </location>
</feature>
<name>I5B2G3_9BACT</name>
<dbReference type="PANTHER" id="PTHR43371:SF1">
    <property type="entry name" value="RIBONUCLEOSIDE-DIPHOSPHATE REDUCTASE"/>
    <property type="match status" value="1"/>
</dbReference>
<evidence type="ECO:0000256" key="9">
    <source>
        <dbReference type="ARBA" id="ARBA00023285"/>
    </source>
</evidence>
<dbReference type="InterPro" id="IPR000788">
    <property type="entry name" value="RNR_lg_C"/>
</dbReference>
<evidence type="ECO:0000256" key="10">
    <source>
        <dbReference type="ARBA" id="ARBA00047754"/>
    </source>
</evidence>
<sequence length="559" mass="61737">MENTHMETECPTLSALAWTVIKNRYLARNCAGDLIETPADMFHRVAASVARADRLFDTGADLSKTTERFEAVLASLAFLPNSPCLMNAGTPLGQLAACFVLPVEDRPEAMCQTMKEAAIIHGACGGIGFSFSRLRPRGDTILQACGGAEGPVAFIRQLDRAAARTDQNRRRPAANMAVLEISHPDIEAFINAKQTRGELRHFNLSVAVDDQFMECVNSGRNYPLVHPGTGKAVGRRNAEEIFERMASSAWQTGDPGLLFIDRINRDNPLPRMGRICATNPCGEQPLLPYESCTLGSINLTKVVENKEINFVELDRLARTAVHFLDNVIEINHYPLRQIEEASRSTRKIGLGVMGFADMLILLNIPYQSDRAVAVAGRIMSRIQRSAEAESASLALVRGNFPCFEHSIFPKRGVRLRRNATLTTVAPTGSISLIAGVSSGIEPVFAFRGRRRINGILYDDIHPIYARYQKDQKPIPKEVFQSAWDVAPEWHLKVQAAFQRHTENAVSKTVNLPGSATREDVRQVFLNAHAMGLKGITIYRDTSHGDQVLNTCTVNREDCG</sequence>
<dbReference type="InterPro" id="IPR013509">
    <property type="entry name" value="RNR_lsu_N"/>
</dbReference>
<dbReference type="Proteomes" id="UP000005778">
    <property type="component" value="Chromosome"/>
</dbReference>
<evidence type="ECO:0000256" key="6">
    <source>
        <dbReference type="ARBA" id="ARBA00023002"/>
    </source>
</evidence>
<dbReference type="PANTHER" id="PTHR43371">
    <property type="entry name" value="VITAMIN B12-DEPENDENT RIBONUCLEOTIDE REDUCTASE"/>
    <property type="match status" value="1"/>
</dbReference>
<dbReference type="PRINTS" id="PR01183">
    <property type="entry name" value="RIBORDTASEM1"/>
</dbReference>